<keyword evidence="7 13" id="KW-0963">Cytoplasm</keyword>
<dbReference type="EC" id="2.7.1.33" evidence="5 13"/>
<dbReference type="Pfam" id="PF00485">
    <property type="entry name" value="PRK"/>
    <property type="match status" value="1"/>
</dbReference>
<evidence type="ECO:0000256" key="12">
    <source>
        <dbReference type="ARBA" id="ARBA00022993"/>
    </source>
</evidence>
<dbReference type="Proteomes" id="UP000294746">
    <property type="component" value="Unassembled WGS sequence"/>
</dbReference>
<evidence type="ECO:0000256" key="2">
    <source>
        <dbReference type="ARBA" id="ARBA00004496"/>
    </source>
</evidence>
<keyword evidence="16" id="KW-1185">Reference proteome</keyword>
<dbReference type="GO" id="GO:0005524">
    <property type="term" value="F:ATP binding"/>
    <property type="evidence" value="ECO:0007669"/>
    <property type="project" value="UniProtKB-KW"/>
</dbReference>
<gene>
    <name evidence="15" type="ORF">EDD57_1138</name>
</gene>
<dbReference type="PIRSF" id="PIRSF000545">
    <property type="entry name" value="Pantothenate_kin"/>
    <property type="match status" value="1"/>
</dbReference>
<evidence type="ECO:0000256" key="1">
    <source>
        <dbReference type="ARBA" id="ARBA00001206"/>
    </source>
</evidence>
<proteinExistence type="inferred from homology"/>
<evidence type="ECO:0000256" key="3">
    <source>
        <dbReference type="ARBA" id="ARBA00005225"/>
    </source>
</evidence>
<evidence type="ECO:0000256" key="7">
    <source>
        <dbReference type="ARBA" id="ARBA00022490"/>
    </source>
</evidence>
<evidence type="ECO:0000256" key="13">
    <source>
        <dbReference type="RuleBase" id="RU003530"/>
    </source>
</evidence>
<keyword evidence="11" id="KW-0067">ATP-binding</keyword>
<sequence length="351" mass="41012">MFLGIKYSFKNDGMDRVQSKKIVILSFFCHNGQRSLKRRMNMSQEADLTLHVRYQRDKWNERHQATPFSLSAEAHVELIDKLKISEHEIRQVYLPIASRFVELYHHLQQAPRTANIPLIIGVAGSVAGGKSTIAQIFHTLFEDSLGRDSVTIVSTDSFLYPMKIMTEKDILHRKGFPESYDMEGFVRLLYECKSGFSNFKVPIYSHDTYDILPDETLTFTRPKMVIVEGLNVLQVVPVQLDLLKRTSWIAADFLDISIYVDAEEENQIIWYLERVKRLWKEARTNPHSYYHQFTSLSEEELLNRATNVWNEINHVNLHNYILPSRERADVILHKNGDHSVTDIYVQRKLRI</sequence>
<evidence type="ECO:0000256" key="6">
    <source>
        <dbReference type="ARBA" id="ARBA00015080"/>
    </source>
</evidence>
<dbReference type="InterPro" id="IPR027417">
    <property type="entry name" value="P-loop_NTPase"/>
</dbReference>
<dbReference type="Gene3D" id="3.40.50.300">
    <property type="entry name" value="P-loop containing nucleotide triphosphate hydrolases"/>
    <property type="match status" value="1"/>
</dbReference>
<organism evidence="15 16">
    <name type="scientific">Baia soyae</name>
    <dbReference type="NCBI Taxonomy" id="1544746"/>
    <lineage>
        <taxon>Bacteria</taxon>
        <taxon>Bacillati</taxon>
        <taxon>Bacillota</taxon>
        <taxon>Bacilli</taxon>
        <taxon>Bacillales</taxon>
        <taxon>Thermoactinomycetaceae</taxon>
        <taxon>Baia</taxon>
    </lineage>
</organism>
<comment type="pathway">
    <text evidence="3 13">Cofactor biosynthesis; coenzyme A biosynthesis; CoA from (R)-pantothenate: step 1/5.</text>
</comment>
<evidence type="ECO:0000256" key="4">
    <source>
        <dbReference type="ARBA" id="ARBA00006087"/>
    </source>
</evidence>
<dbReference type="EMBL" id="SLXV01000013">
    <property type="protein sequence ID" value="TCP69086.1"/>
    <property type="molecule type" value="Genomic_DNA"/>
</dbReference>
<accession>A0A4V2SY83</accession>
<keyword evidence="12 13" id="KW-0173">Coenzyme A biosynthesis</keyword>
<dbReference type="InterPro" id="IPR006083">
    <property type="entry name" value="PRK/URK"/>
</dbReference>
<keyword evidence="10 15" id="KW-0418">Kinase</keyword>
<comment type="caution">
    <text evidence="15">The sequence shown here is derived from an EMBL/GenBank/DDBJ whole genome shotgun (WGS) entry which is preliminary data.</text>
</comment>
<evidence type="ECO:0000256" key="10">
    <source>
        <dbReference type="ARBA" id="ARBA00022777"/>
    </source>
</evidence>
<keyword evidence="9" id="KW-0547">Nucleotide-binding</keyword>
<feature type="domain" description="Phosphoribulokinase/uridine kinase" evidence="14">
    <location>
        <begin position="119"/>
        <end position="274"/>
    </location>
</feature>
<name>A0A4V2SY83_9BACL</name>
<comment type="similarity">
    <text evidence="4 13">Belongs to the prokaryotic pantothenate kinase family.</text>
</comment>
<evidence type="ECO:0000313" key="15">
    <source>
        <dbReference type="EMBL" id="TCP69086.1"/>
    </source>
</evidence>
<dbReference type="GO" id="GO:0004594">
    <property type="term" value="F:pantothenate kinase activity"/>
    <property type="evidence" value="ECO:0007669"/>
    <property type="project" value="UniProtKB-EC"/>
</dbReference>
<dbReference type="PANTHER" id="PTHR10285">
    <property type="entry name" value="URIDINE KINASE"/>
    <property type="match status" value="1"/>
</dbReference>
<dbReference type="AlphaFoldDB" id="A0A4V2SY83"/>
<evidence type="ECO:0000259" key="14">
    <source>
        <dbReference type="Pfam" id="PF00485"/>
    </source>
</evidence>
<reference evidence="15 16" key="1">
    <citation type="submission" date="2019-03" db="EMBL/GenBank/DDBJ databases">
        <title>Genomic Encyclopedia of Type Strains, Phase IV (KMG-IV): sequencing the most valuable type-strain genomes for metagenomic binning, comparative biology and taxonomic classification.</title>
        <authorList>
            <person name="Goeker M."/>
        </authorList>
    </citation>
    <scope>NUCLEOTIDE SEQUENCE [LARGE SCALE GENOMIC DNA]</scope>
    <source>
        <strain evidence="15 16">DSM 46831</strain>
    </source>
</reference>
<keyword evidence="8" id="KW-0808">Transferase</keyword>
<dbReference type="GO" id="GO:0015937">
    <property type="term" value="P:coenzyme A biosynthetic process"/>
    <property type="evidence" value="ECO:0007669"/>
    <property type="project" value="UniProtKB-UniPathway"/>
</dbReference>
<dbReference type="SUPFAM" id="SSF52540">
    <property type="entry name" value="P-loop containing nucleoside triphosphate hydrolases"/>
    <property type="match status" value="1"/>
</dbReference>
<dbReference type="NCBIfam" id="TIGR00554">
    <property type="entry name" value="panK_bact"/>
    <property type="match status" value="1"/>
</dbReference>
<evidence type="ECO:0000256" key="5">
    <source>
        <dbReference type="ARBA" id="ARBA00012102"/>
    </source>
</evidence>
<evidence type="ECO:0000313" key="16">
    <source>
        <dbReference type="Proteomes" id="UP000294746"/>
    </source>
</evidence>
<evidence type="ECO:0000256" key="8">
    <source>
        <dbReference type="ARBA" id="ARBA00022679"/>
    </source>
</evidence>
<comment type="subcellular location">
    <subcellularLocation>
        <location evidence="2 13">Cytoplasm</location>
    </subcellularLocation>
</comment>
<comment type="catalytic activity">
    <reaction evidence="1 13">
        <text>(R)-pantothenate + ATP = (R)-4'-phosphopantothenate + ADP + H(+)</text>
        <dbReference type="Rhea" id="RHEA:16373"/>
        <dbReference type="ChEBI" id="CHEBI:10986"/>
        <dbReference type="ChEBI" id="CHEBI:15378"/>
        <dbReference type="ChEBI" id="CHEBI:29032"/>
        <dbReference type="ChEBI" id="CHEBI:30616"/>
        <dbReference type="ChEBI" id="CHEBI:456216"/>
        <dbReference type="EC" id="2.7.1.33"/>
    </reaction>
</comment>
<protein>
    <recommendedName>
        <fullName evidence="6 13">Pantothenate kinase</fullName>
        <ecNumber evidence="5 13">2.7.1.33</ecNumber>
    </recommendedName>
</protein>
<evidence type="ECO:0000256" key="9">
    <source>
        <dbReference type="ARBA" id="ARBA00022741"/>
    </source>
</evidence>
<dbReference type="UniPathway" id="UPA00241">
    <property type="reaction ID" value="UER00352"/>
</dbReference>
<dbReference type="InterPro" id="IPR004566">
    <property type="entry name" value="PanK"/>
</dbReference>
<dbReference type="GO" id="GO:0005737">
    <property type="term" value="C:cytoplasm"/>
    <property type="evidence" value="ECO:0007669"/>
    <property type="project" value="UniProtKB-SubCell"/>
</dbReference>
<evidence type="ECO:0000256" key="11">
    <source>
        <dbReference type="ARBA" id="ARBA00022840"/>
    </source>
</evidence>